<dbReference type="OrthoDB" id="5554140at2759"/>
<feature type="region of interest" description="Disordered" evidence="1">
    <location>
        <begin position="539"/>
        <end position="566"/>
    </location>
</feature>
<evidence type="ECO:0000259" key="2">
    <source>
        <dbReference type="PROSITE" id="PS50181"/>
    </source>
</evidence>
<keyword evidence="4" id="KW-1185">Reference proteome</keyword>
<dbReference type="Pfam" id="PF12937">
    <property type="entry name" value="F-box-like"/>
    <property type="match status" value="1"/>
</dbReference>
<organism evidence="3 4">
    <name type="scientific">Hapsidospora chrysogenum (strain ATCC 11550 / CBS 779.69 / DSM 880 / IAM 14645 / JCM 23072 / IMI 49137)</name>
    <name type="common">Acremonium chrysogenum</name>
    <dbReference type="NCBI Taxonomy" id="857340"/>
    <lineage>
        <taxon>Eukaryota</taxon>
        <taxon>Fungi</taxon>
        <taxon>Dikarya</taxon>
        <taxon>Ascomycota</taxon>
        <taxon>Pezizomycotina</taxon>
        <taxon>Sordariomycetes</taxon>
        <taxon>Hypocreomycetidae</taxon>
        <taxon>Hypocreales</taxon>
        <taxon>Bionectriaceae</taxon>
        <taxon>Hapsidospora</taxon>
    </lineage>
</organism>
<proteinExistence type="predicted"/>
<dbReference type="SMART" id="SM00256">
    <property type="entry name" value="FBOX"/>
    <property type="match status" value="1"/>
</dbReference>
<comment type="caution">
    <text evidence="3">The sequence shown here is derived from an EMBL/GenBank/DDBJ whole genome shotgun (WGS) entry which is preliminary data.</text>
</comment>
<dbReference type="AlphaFoldDB" id="A0A086TAC8"/>
<feature type="domain" description="F-box" evidence="2">
    <location>
        <begin position="25"/>
        <end position="71"/>
    </location>
</feature>
<dbReference type="Pfam" id="PF07393">
    <property type="entry name" value="Sec10_HB"/>
    <property type="match status" value="1"/>
</dbReference>
<dbReference type="Proteomes" id="UP000029964">
    <property type="component" value="Unassembled WGS sequence"/>
</dbReference>
<dbReference type="InterPro" id="IPR001810">
    <property type="entry name" value="F-box_dom"/>
</dbReference>
<evidence type="ECO:0000313" key="3">
    <source>
        <dbReference type="EMBL" id="KFH46310.1"/>
    </source>
</evidence>
<evidence type="ECO:0000313" key="4">
    <source>
        <dbReference type="Proteomes" id="UP000029964"/>
    </source>
</evidence>
<dbReference type="InterPro" id="IPR009976">
    <property type="entry name" value="Sec10-like"/>
</dbReference>
<dbReference type="SUPFAM" id="SSF81383">
    <property type="entry name" value="F-box domain"/>
    <property type="match status" value="1"/>
</dbReference>
<dbReference type="Gene3D" id="1.20.1280.50">
    <property type="match status" value="1"/>
</dbReference>
<evidence type="ECO:0000256" key="1">
    <source>
        <dbReference type="SAM" id="MobiDB-lite"/>
    </source>
</evidence>
<dbReference type="PANTHER" id="PTHR12100">
    <property type="entry name" value="SEC10"/>
    <property type="match status" value="1"/>
</dbReference>
<dbReference type="GO" id="GO:0000145">
    <property type="term" value="C:exocyst"/>
    <property type="evidence" value="ECO:0007669"/>
    <property type="project" value="TreeGrafter"/>
</dbReference>
<dbReference type="GO" id="GO:0006893">
    <property type="term" value="P:Golgi to plasma membrane transport"/>
    <property type="evidence" value="ECO:0007669"/>
    <property type="project" value="TreeGrafter"/>
</dbReference>
<dbReference type="STRING" id="857340.A0A086TAC8"/>
<dbReference type="InterPro" id="IPR048627">
    <property type="entry name" value="Sec10_HB"/>
</dbReference>
<name>A0A086TAC8_HAPC1</name>
<dbReference type="HOGENOM" id="CLU_003875_0_0_1"/>
<dbReference type="EMBL" id="JPKY01000021">
    <property type="protein sequence ID" value="KFH46310.1"/>
    <property type="molecule type" value="Genomic_DNA"/>
</dbReference>
<reference evidence="4" key="1">
    <citation type="journal article" date="2014" name="Genome Announc.">
        <title>Genome sequence and annotation of Acremonium chrysogenum, producer of the beta-lactam antibiotic cephalosporin C.</title>
        <authorList>
            <person name="Terfehr D."/>
            <person name="Dahlmann T.A."/>
            <person name="Specht T."/>
            <person name="Zadra I."/>
            <person name="Kuernsteiner H."/>
            <person name="Kueck U."/>
        </authorList>
    </citation>
    <scope>NUCLEOTIDE SEQUENCE [LARGE SCALE GENOMIC DNA]</scope>
    <source>
        <strain evidence="4">ATCC 11550 / CBS 779.69 / DSM 880 / IAM 14645 / JCM 23072 / IMI 49137</strain>
    </source>
</reference>
<feature type="compositionally biased region" description="Basic and acidic residues" evidence="1">
    <location>
        <begin position="88"/>
        <end position="107"/>
    </location>
</feature>
<dbReference type="InterPro" id="IPR036047">
    <property type="entry name" value="F-box-like_dom_sf"/>
</dbReference>
<feature type="region of interest" description="Disordered" evidence="1">
    <location>
        <begin position="512"/>
        <end position="531"/>
    </location>
</feature>
<accession>A0A086TAC8</accession>
<dbReference type="GO" id="GO:0006887">
    <property type="term" value="P:exocytosis"/>
    <property type="evidence" value="ECO:0007669"/>
    <property type="project" value="TreeGrafter"/>
</dbReference>
<feature type="region of interest" description="Disordered" evidence="1">
    <location>
        <begin position="88"/>
        <end position="123"/>
    </location>
</feature>
<sequence length="952" mass="105309">MYKPRQAGARKGGGILTALKATEMVDTRANLPAEILVTILDYLPVADQLRFARASHRLREMVYDDTRWVARLKAMGCWNELEARRRWEGSVRRRREAAQKAKDKKQQQDQPGGHQRNGSAGKAAGATTLFDATAAAEEDQTQQKRSSLRDGFETMAIGGAATPQAVKDPSTNPDAYLDVLKNARSIRGGARQEYGKIYGALAPFYFDLIRARTHAEPIIFQAFRDPERQARMLANLVRFARSDWAEGCAAREERVEAMVGIFESAVLREFEQGYEFWDVDGRMHRYAHVLYLLNGGQRCAELFIQKHPIFDDKELMFNPVNCLNRAAVDEVTLEPSRSFFELLLAKVNDQADVMERIFPQPSAVFWSLVERVRDDLIMEYTTPLFDEAHERSNTAYLKAVSGVFEQTLLFFQSLTPPKGGSDGDTVKDRAKELTLRVFEPHLDLYLQEELDFFTRHAESEVALWEKKLSEQDSSLESFYMSNINRSADKKDFLSSFKKVVMMPVTVLPSFTTATSTSGSTPAPASAAAKPKSQLVPVAANGGYTPQQLSRPGTPGLDGHRSPLPEQAPTDELAAKAALMASKLEGIKSLFSIEVALNLVHAAKASLERAAVFMRLGGQVGEEAREQCANIFVALLRILGQQHVKTGFDRAVQHLSHYNPREVSDHGSSGGVAPLVTFIELVNVGDLISQMVDVFYEQQLAAPKIADRNDFLDPSGLAKKKFEQMLDESVAAGLNKGIDVLMDEVEYLYGTMQLPTDYNPLPAGAASGTPSIPGSGADRASSSATSAATGASVSFASEPDIGPTPTATRVVELVSSHTKMLVGTTDKSMLDVFNGEVGLRLFTAICKHLKRQRISTDGAVKLIADMNLYSSYARTLRNQDLLAYFGALRELSQIFLIDAADARDMATVIADGDRFGGVFRAEEVYEYAQRRADWYVVRRKVEKAMYGMDCLVM</sequence>
<protein>
    <submittedName>
        <fullName evidence="3">F-box protein-like protein</fullName>
    </submittedName>
</protein>
<dbReference type="PROSITE" id="PS50181">
    <property type="entry name" value="FBOX"/>
    <property type="match status" value="1"/>
</dbReference>
<dbReference type="PANTHER" id="PTHR12100:SF1">
    <property type="entry name" value="RECYCLIN-1"/>
    <property type="match status" value="1"/>
</dbReference>
<gene>
    <name evidence="3" type="ORF">ACRE_029420</name>
</gene>